<dbReference type="Proteomes" id="UP000295636">
    <property type="component" value="Unassembled WGS sequence"/>
</dbReference>
<name>A0A4R5KIY4_9BACL</name>
<keyword evidence="2" id="KW-1185">Reference proteome</keyword>
<evidence type="ECO:0000313" key="2">
    <source>
        <dbReference type="Proteomes" id="UP000295636"/>
    </source>
</evidence>
<sequence>MRKKWLIAGTGFGIGAVMLVVGGLSAMANTSGYDAYKTAAKNLKAESSLTANADLTITDNGKNVLSGTANVKLNHAAGMAGSVAAAFNDGTNTQTLNVFCEEGKVIFKSSADDVYRVMDHSGSGPQHEGDKPGMPKAAEQVLDQLMGNMKGLATVENGLDGGKEASLHLSGSQIPAVVNALGSLAVSPKNHDGSGWHRGGWNEDGKDGNPFFAASDLKVNMPKLVDDIKVEAVNLDAKINPDNVLVGQTAEINVTGKDSSGNSHAVAIRLHVDFSGFNQTSPDRIDLTGKQTVPIQNQWSNRGGWHH</sequence>
<dbReference type="EMBL" id="SMRT01000013">
    <property type="protein sequence ID" value="TDF94397.1"/>
    <property type="molecule type" value="Genomic_DNA"/>
</dbReference>
<organism evidence="1 2">
    <name type="scientific">Paenibacillus piri</name>
    <dbReference type="NCBI Taxonomy" id="2547395"/>
    <lineage>
        <taxon>Bacteria</taxon>
        <taxon>Bacillati</taxon>
        <taxon>Bacillota</taxon>
        <taxon>Bacilli</taxon>
        <taxon>Bacillales</taxon>
        <taxon>Paenibacillaceae</taxon>
        <taxon>Paenibacillus</taxon>
    </lineage>
</organism>
<dbReference type="AlphaFoldDB" id="A0A4R5KIY4"/>
<protein>
    <submittedName>
        <fullName evidence="1">Uncharacterized protein</fullName>
    </submittedName>
</protein>
<comment type="caution">
    <text evidence="1">The sequence shown here is derived from an EMBL/GenBank/DDBJ whole genome shotgun (WGS) entry which is preliminary data.</text>
</comment>
<dbReference type="RefSeq" id="WP_133232733.1">
    <property type="nucleotide sequence ID" value="NZ_SMRT01000013.1"/>
</dbReference>
<accession>A0A4R5KIY4</accession>
<gene>
    <name evidence="1" type="ORF">E1757_23570</name>
</gene>
<evidence type="ECO:0000313" key="1">
    <source>
        <dbReference type="EMBL" id="TDF94397.1"/>
    </source>
</evidence>
<dbReference type="OrthoDB" id="2820357at2"/>
<proteinExistence type="predicted"/>
<reference evidence="1 2" key="1">
    <citation type="submission" date="2019-03" db="EMBL/GenBank/DDBJ databases">
        <title>This is whole genome sequence of Paenibacillus sp MS74 strain.</title>
        <authorList>
            <person name="Trinh H.N."/>
        </authorList>
    </citation>
    <scope>NUCLEOTIDE SEQUENCE [LARGE SCALE GENOMIC DNA]</scope>
    <source>
        <strain evidence="1 2">MS74</strain>
    </source>
</reference>